<name>A0A918RX05_9HYPH</name>
<dbReference type="Proteomes" id="UP000646579">
    <property type="component" value="Unassembled WGS sequence"/>
</dbReference>
<keyword evidence="2" id="KW-1133">Transmembrane helix</keyword>
<reference evidence="3" key="1">
    <citation type="journal article" date="2014" name="Int. J. Syst. Evol. Microbiol.">
        <title>Complete genome sequence of Corynebacterium casei LMG S-19264T (=DSM 44701T), isolated from a smear-ripened cheese.</title>
        <authorList>
            <consortium name="US DOE Joint Genome Institute (JGI-PGF)"/>
            <person name="Walter F."/>
            <person name="Albersmeier A."/>
            <person name="Kalinowski J."/>
            <person name="Ruckert C."/>
        </authorList>
    </citation>
    <scope>NUCLEOTIDE SEQUENCE</scope>
    <source>
        <strain evidence="3">KCTC 32437</strain>
    </source>
</reference>
<protein>
    <recommendedName>
        <fullName evidence="5">DUF4282 domain-containing protein</fullName>
    </recommendedName>
</protein>
<dbReference type="RefSeq" id="WP_189422865.1">
    <property type="nucleotide sequence ID" value="NZ_BMZE01000001.1"/>
</dbReference>
<organism evidence="3 4">
    <name type="scientific">Devosia pacifica</name>
    <dbReference type="NCBI Taxonomy" id="1335967"/>
    <lineage>
        <taxon>Bacteria</taxon>
        <taxon>Pseudomonadati</taxon>
        <taxon>Pseudomonadota</taxon>
        <taxon>Alphaproteobacteria</taxon>
        <taxon>Hyphomicrobiales</taxon>
        <taxon>Devosiaceae</taxon>
        <taxon>Devosia</taxon>
    </lineage>
</organism>
<evidence type="ECO:0000256" key="1">
    <source>
        <dbReference type="SAM" id="MobiDB-lite"/>
    </source>
</evidence>
<dbReference type="AlphaFoldDB" id="A0A918RX05"/>
<evidence type="ECO:0000313" key="4">
    <source>
        <dbReference type="Proteomes" id="UP000646579"/>
    </source>
</evidence>
<feature type="transmembrane region" description="Helical" evidence="2">
    <location>
        <begin position="60"/>
        <end position="86"/>
    </location>
</feature>
<keyword evidence="4" id="KW-1185">Reference proteome</keyword>
<keyword evidence="2" id="KW-0812">Transmembrane</keyword>
<feature type="compositionally biased region" description="Acidic residues" evidence="1">
    <location>
        <begin position="117"/>
        <end position="132"/>
    </location>
</feature>
<evidence type="ECO:0000256" key="2">
    <source>
        <dbReference type="SAM" id="Phobius"/>
    </source>
</evidence>
<proteinExistence type="predicted"/>
<dbReference type="InterPro" id="IPR025557">
    <property type="entry name" value="DUF4282"/>
</dbReference>
<keyword evidence="2" id="KW-0472">Membrane</keyword>
<evidence type="ECO:0000313" key="3">
    <source>
        <dbReference type="EMBL" id="GHA12661.1"/>
    </source>
</evidence>
<evidence type="ECO:0008006" key="5">
    <source>
        <dbReference type="Google" id="ProtNLM"/>
    </source>
</evidence>
<feature type="compositionally biased region" description="Basic residues" evidence="1">
    <location>
        <begin position="159"/>
        <end position="168"/>
    </location>
</feature>
<sequence>MTFRDLRRLFTGPTLFRLDAILAPRLIQILYALGLAGLLLWAVSHFFWRFSLGFGQGLWGILEILVFGLLMFTVLRIGCEALLVYFRDKSAAMEPVVRTNGSLLDEVRDAIRDLADGDEEDEEYAEVSEYEADGPSSGAASDPDLERGPASIPGETHSTRPRPTRTARRNPAAKP</sequence>
<accession>A0A918RX05</accession>
<feature type="region of interest" description="Disordered" evidence="1">
    <location>
        <begin position="117"/>
        <end position="175"/>
    </location>
</feature>
<reference evidence="3" key="2">
    <citation type="submission" date="2020-09" db="EMBL/GenBank/DDBJ databases">
        <authorList>
            <person name="Sun Q."/>
            <person name="Kim S."/>
        </authorList>
    </citation>
    <scope>NUCLEOTIDE SEQUENCE</scope>
    <source>
        <strain evidence="3">KCTC 32437</strain>
    </source>
</reference>
<comment type="caution">
    <text evidence="3">The sequence shown here is derived from an EMBL/GenBank/DDBJ whole genome shotgun (WGS) entry which is preliminary data.</text>
</comment>
<dbReference type="EMBL" id="BMZE01000001">
    <property type="protein sequence ID" value="GHA12661.1"/>
    <property type="molecule type" value="Genomic_DNA"/>
</dbReference>
<dbReference type="Pfam" id="PF14110">
    <property type="entry name" value="DUF4282"/>
    <property type="match status" value="1"/>
</dbReference>
<gene>
    <name evidence="3" type="ORF">GCM10007989_03940</name>
</gene>
<feature type="transmembrane region" description="Helical" evidence="2">
    <location>
        <begin position="26"/>
        <end position="48"/>
    </location>
</feature>